<keyword evidence="2" id="KW-1003">Cell membrane</keyword>
<dbReference type="PANTHER" id="PTHR30572">
    <property type="entry name" value="MEMBRANE COMPONENT OF TRANSPORTER-RELATED"/>
    <property type="match status" value="1"/>
</dbReference>
<organism evidence="10 11">
    <name type="scientific">Psychroflexus sediminis</name>
    <dbReference type="NCBI Taxonomy" id="470826"/>
    <lineage>
        <taxon>Bacteria</taxon>
        <taxon>Pseudomonadati</taxon>
        <taxon>Bacteroidota</taxon>
        <taxon>Flavobacteriia</taxon>
        <taxon>Flavobacteriales</taxon>
        <taxon>Flavobacteriaceae</taxon>
        <taxon>Psychroflexus</taxon>
    </lineage>
</organism>
<keyword evidence="5 7" id="KW-0472">Membrane</keyword>
<evidence type="ECO:0000259" key="9">
    <source>
        <dbReference type="Pfam" id="PF12704"/>
    </source>
</evidence>
<evidence type="ECO:0000313" key="10">
    <source>
        <dbReference type="EMBL" id="SDH00256.1"/>
    </source>
</evidence>
<protein>
    <submittedName>
        <fullName evidence="10">Putative ABC transport system permease protein</fullName>
    </submittedName>
</protein>
<evidence type="ECO:0000256" key="5">
    <source>
        <dbReference type="ARBA" id="ARBA00023136"/>
    </source>
</evidence>
<dbReference type="InterPro" id="IPR050250">
    <property type="entry name" value="Macrolide_Exporter_MacB"/>
</dbReference>
<evidence type="ECO:0000256" key="1">
    <source>
        <dbReference type="ARBA" id="ARBA00004651"/>
    </source>
</evidence>
<evidence type="ECO:0000256" key="2">
    <source>
        <dbReference type="ARBA" id="ARBA00022475"/>
    </source>
</evidence>
<dbReference type="EMBL" id="FNCW01000014">
    <property type="protein sequence ID" value="SDH00256.1"/>
    <property type="molecule type" value="Genomic_DNA"/>
</dbReference>
<keyword evidence="11" id="KW-1185">Reference proteome</keyword>
<feature type="domain" description="ABC3 transporter permease C-terminal" evidence="8">
    <location>
        <begin position="291"/>
        <end position="407"/>
    </location>
</feature>
<gene>
    <name evidence="10" type="ORF">SAMN04488027_11451</name>
</gene>
<dbReference type="Proteomes" id="UP000199296">
    <property type="component" value="Unassembled WGS sequence"/>
</dbReference>
<evidence type="ECO:0000256" key="6">
    <source>
        <dbReference type="ARBA" id="ARBA00038076"/>
    </source>
</evidence>
<dbReference type="RefSeq" id="WP_093369546.1">
    <property type="nucleotide sequence ID" value="NZ_FNCW01000014.1"/>
</dbReference>
<evidence type="ECO:0000313" key="11">
    <source>
        <dbReference type="Proteomes" id="UP000199296"/>
    </source>
</evidence>
<dbReference type="AlphaFoldDB" id="A0A1G7YVG2"/>
<reference evidence="10 11" key="1">
    <citation type="submission" date="2016-10" db="EMBL/GenBank/DDBJ databases">
        <authorList>
            <person name="de Groot N.N."/>
        </authorList>
    </citation>
    <scope>NUCLEOTIDE SEQUENCE [LARGE SCALE GENOMIC DNA]</scope>
    <source>
        <strain evidence="10 11">DSM 19803</strain>
    </source>
</reference>
<dbReference type="InterPro" id="IPR003838">
    <property type="entry name" value="ABC3_permease_C"/>
</dbReference>
<dbReference type="STRING" id="470826.SAMN04488027_11451"/>
<dbReference type="GO" id="GO:0022857">
    <property type="term" value="F:transmembrane transporter activity"/>
    <property type="evidence" value="ECO:0007669"/>
    <property type="project" value="TreeGrafter"/>
</dbReference>
<comment type="subcellular location">
    <subcellularLocation>
        <location evidence="1">Cell membrane</location>
        <topology evidence="1">Multi-pass membrane protein</topology>
    </subcellularLocation>
</comment>
<proteinExistence type="inferred from homology"/>
<dbReference type="OrthoDB" id="9770036at2"/>
<dbReference type="Pfam" id="PF02687">
    <property type="entry name" value="FtsX"/>
    <property type="match status" value="1"/>
</dbReference>
<evidence type="ECO:0000256" key="3">
    <source>
        <dbReference type="ARBA" id="ARBA00022692"/>
    </source>
</evidence>
<feature type="domain" description="MacB-like periplasmic core" evidence="9">
    <location>
        <begin position="21"/>
        <end position="237"/>
    </location>
</feature>
<sequence>MFSLERWQEVFETISKNKLRTFLTGFSVASGIFILVILLGVSVGFQNGIESQFQNDAENIINVYPGRTALSYEGFNKGRRIQLRNEDYEVVTENSKQEIEFKSPTYQIYAGLISHGNNSGNYRVEGVLPDYQYLEKADIIEGRFINANDNKAKEKYAVIGNRVKKDLFEDESPIGKYVQVSGLNFKVIGVFTDPGGEREETRIYVPINTAQIVFGAGTDIRSMGFTLPKEENYELALKQSNAFAAQMERMLKTKLQIDPKDESALFISNNIENTKEIYVLISAMQIFFWGVGIATLLAGIIGVSNIMLIIVKERTKEIGIRKALGAEPLSIVGMILHESIFVTAISGLFGLIFGLVLLEIVGPYIELDFIKNPSVNFNIAVSTLLLLIAAGAIAGFFPAWRGARIKPIDALRDE</sequence>
<dbReference type="Pfam" id="PF12704">
    <property type="entry name" value="MacB_PCD"/>
    <property type="match status" value="1"/>
</dbReference>
<dbReference type="GO" id="GO:0005886">
    <property type="term" value="C:plasma membrane"/>
    <property type="evidence" value="ECO:0007669"/>
    <property type="project" value="UniProtKB-SubCell"/>
</dbReference>
<comment type="similarity">
    <text evidence="6">Belongs to the ABC-4 integral membrane protein family.</text>
</comment>
<dbReference type="InterPro" id="IPR025857">
    <property type="entry name" value="MacB_PCD"/>
</dbReference>
<evidence type="ECO:0000259" key="8">
    <source>
        <dbReference type="Pfam" id="PF02687"/>
    </source>
</evidence>
<keyword evidence="4 7" id="KW-1133">Transmembrane helix</keyword>
<feature type="transmembrane region" description="Helical" evidence="7">
    <location>
        <begin position="340"/>
        <end position="365"/>
    </location>
</feature>
<name>A0A1G7YVG2_9FLAO</name>
<evidence type="ECO:0000256" key="4">
    <source>
        <dbReference type="ARBA" id="ARBA00022989"/>
    </source>
</evidence>
<feature type="transmembrane region" description="Helical" evidence="7">
    <location>
        <begin position="377"/>
        <end position="397"/>
    </location>
</feature>
<accession>A0A1G7YVG2</accession>
<dbReference type="PANTHER" id="PTHR30572:SF4">
    <property type="entry name" value="ABC TRANSPORTER PERMEASE YTRF"/>
    <property type="match status" value="1"/>
</dbReference>
<keyword evidence="3 7" id="KW-0812">Transmembrane</keyword>
<feature type="transmembrane region" description="Helical" evidence="7">
    <location>
        <begin position="286"/>
        <end position="311"/>
    </location>
</feature>
<feature type="transmembrane region" description="Helical" evidence="7">
    <location>
        <begin position="21"/>
        <end position="45"/>
    </location>
</feature>
<evidence type="ECO:0000256" key="7">
    <source>
        <dbReference type="SAM" id="Phobius"/>
    </source>
</evidence>